<feature type="region of interest" description="Disordered" evidence="1">
    <location>
        <begin position="263"/>
        <end position="286"/>
    </location>
</feature>
<feature type="compositionally biased region" description="Low complexity" evidence="1">
    <location>
        <begin position="263"/>
        <end position="282"/>
    </location>
</feature>
<organism evidence="2 3">
    <name type="scientific">Protopolystoma xenopodis</name>
    <dbReference type="NCBI Taxonomy" id="117903"/>
    <lineage>
        <taxon>Eukaryota</taxon>
        <taxon>Metazoa</taxon>
        <taxon>Spiralia</taxon>
        <taxon>Lophotrochozoa</taxon>
        <taxon>Platyhelminthes</taxon>
        <taxon>Monogenea</taxon>
        <taxon>Polyopisthocotylea</taxon>
        <taxon>Polystomatidea</taxon>
        <taxon>Polystomatidae</taxon>
        <taxon>Protopolystoma</taxon>
    </lineage>
</organism>
<feature type="region of interest" description="Disordered" evidence="1">
    <location>
        <begin position="319"/>
        <end position="351"/>
    </location>
</feature>
<feature type="compositionally biased region" description="Polar residues" evidence="1">
    <location>
        <begin position="329"/>
        <end position="338"/>
    </location>
</feature>
<dbReference type="AlphaFoldDB" id="A0A448WUS0"/>
<proteinExistence type="predicted"/>
<feature type="compositionally biased region" description="Basic and acidic residues" evidence="1">
    <location>
        <begin position="43"/>
        <end position="64"/>
    </location>
</feature>
<feature type="compositionally biased region" description="Acidic residues" evidence="1">
    <location>
        <begin position="106"/>
        <end position="120"/>
    </location>
</feature>
<protein>
    <submittedName>
        <fullName evidence="2">Uncharacterized protein</fullName>
    </submittedName>
</protein>
<feature type="compositionally biased region" description="Low complexity" evidence="1">
    <location>
        <begin position="182"/>
        <end position="192"/>
    </location>
</feature>
<feature type="compositionally biased region" description="Polar residues" evidence="1">
    <location>
        <begin position="407"/>
        <end position="418"/>
    </location>
</feature>
<evidence type="ECO:0000313" key="3">
    <source>
        <dbReference type="Proteomes" id="UP000784294"/>
    </source>
</evidence>
<feature type="region of interest" description="Disordered" evidence="1">
    <location>
        <begin position="106"/>
        <end position="125"/>
    </location>
</feature>
<accession>A0A448WUS0</accession>
<evidence type="ECO:0000256" key="1">
    <source>
        <dbReference type="SAM" id="MobiDB-lite"/>
    </source>
</evidence>
<feature type="region of interest" description="Disordered" evidence="1">
    <location>
        <begin position="182"/>
        <end position="208"/>
    </location>
</feature>
<evidence type="ECO:0000313" key="2">
    <source>
        <dbReference type="EMBL" id="VEL20764.1"/>
    </source>
</evidence>
<keyword evidence="3" id="KW-1185">Reference proteome</keyword>
<feature type="region of interest" description="Disordered" evidence="1">
    <location>
        <begin position="1"/>
        <end position="83"/>
    </location>
</feature>
<feature type="region of interest" description="Disordered" evidence="1">
    <location>
        <begin position="365"/>
        <end position="418"/>
    </location>
</feature>
<feature type="compositionally biased region" description="Polar residues" evidence="1">
    <location>
        <begin position="1"/>
        <end position="26"/>
    </location>
</feature>
<comment type="caution">
    <text evidence="2">The sequence shown here is derived from an EMBL/GenBank/DDBJ whole genome shotgun (WGS) entry which is preliminary data.</text>
</comment>
<dbReference type="EMBL" id="CAAALY010047913">
    <property type="protein sequence ID" value="VEL20764.1"/>
    <property type="molecule type" value="Genomic_DNA"/>
</dbReference>
<feature type="region of interest" description="Disordered" evidence="1">
    <location>
        <begin position="149"/>
        <end position="169"/>
    </location>
</feature>
<feature type="compositionally biased region" description="Polar residues" evidence="1">
    <location>
        <begin position="373"/>
        <end position="384"/>
    </location>
</feature>
<sequence length="418" mass="45782">MSVNSSAINRLCTGNENSDVSTSSAEDSGEEPDSEAGSQVCDADAHHSESSRPRRCHEPMDTEPHFIPPSGSDEAEDSSDPLHPFTIRLVLPARTLPPATMALLETDEEEGERAEEDNEREDNRQEEQHIFEAGFSSFGRHLDSTCSTSPFASRGSSLSSSRSKGSPLIRISSAARSPISSSFANSESLSLSPHHSQNPSHLSRHHTANRSRMRELLLLQPFLQPFLQQVNSDRVLRGAWQVLDLRIAAFSVSIQRDSADITSATSMPNTSTTTSVSPASSSRLMDPRPAPFSASSFSSYLTRVQRRLIAMLSRQSAWTPRLQQGHAEPSTSSVITDCTNDRPLSISQSSRRRHRQCLLPITLSDEDDDDAMTPSTLPGFTSSIERPGSITLTGDRHSEIGVEETEQPPNVQSMEEID</sequence>
<dbReference type="Proteomes" id="UP000784294">
    <property type="component" value="Unassembled WGS sequence"/>
</dbReference>
<gene>
    <name evidence="2" type="ORF">PXEA_LOCUS14204</name>
</gene>
<name>A0A448WUS0_9PLAT</name>
<reference evidence="2" key="1">
    <citation type="submission" date="2018-11" db="EMBL/GenBank/DDBJ databases">
        <authorList>
            <consortium name="Pathogen Informatics"/>
        </authorList>
    </citation>
    <scope>NUCLEOTIDE SEQUENCE</scope>
</reference>